<protein>
    <recommendedName>
        <fullName evidence="4">Farnesoic acid O-methyl transferase domain-containing protein</fullName>
    </recommendedName>
</protein>
<evidence type="ECO:0000256" key="1">
    <source>
        <dbReference type="SAM" id="MobiDB-lite"/>
    </source>
</evidence>
<evidence type="ECO:0000313" key="3">
    <source>
        <dbReference type="Proteomes" id="UP000064967"/>
    </source>
</evidence>
<dbReference type="STRING" id="1391654.AKJ09_02932"/>
<evidence type="ECO:0008006" key="4">
    <source>
        <dbReference type="Google" id="ProtNLM"/>
    </source>
</evidence>
<feature type="region of interest" description="Disordered" evidence="1">
    <location>
        <begin position="94"/>
        <end position="118"/>
    </location>
</feature>
<accession>A0A0K1PRW6</accession>
<sequence length="297" mass="31950">MVIAAFAGGVACVPTGNAPPYDGGANTQSTAPSFKPSTNIMTAPFEDNFDRPDAGEGNWPALNQDGGGTKPPIALLEAGPGDARADATGLQAEAGGDAEGTEDGGRTAEPAHNLGPNWTPIRTNAWRIENGKLCVQGARNHPVWLNKVLPVNARIEFDAVSYSDDGDLKAEIWGDGKAYATGTSYTNATSYLTILGGWKNSMQVLARLNEHGTDRKEIHVDKDSDDPRQRAVNKGQVYHFKIERTDGKTIRWFVDGVEYLSWQDPSPLAGQGHDHFGFNEWDAKVCFDNLKITPLGG</sequence>
<organism evidence="2 3">
    <name type="scientific">Labilithrix luteola</name>
    <dbReference type="NCBI Taxonomy" id="1391654"/>
    <lineage>
        <taxon>Bacteria</taxon>
        <taxon>Pseudomonadati</taxon>
        <taxon>Myxococcota</taxon>
        <taxon>Polyangia</taxon>
        <taxon>Polyangiales</taxon>
        <taxon>Labilitrichaceae</taxon>
        <taxon>Labilithrix</taxon>
    </lineage>
</organism>
<keyword evidence="3" id="KW-1185">Reference proteome</keyword>
<dbReference type="Gene3D" id="2.60.120.560">
    <property type="entry name" value="Exo-inulinase, domain 1"/>
    <property type="match status" value="1"/>
</dbReference>
<reference evidence="2 3" key="1">
    <citation type="submission" date="2015-08" db="EMBL/GenBank/DDBJ databases">
        <authorList>
            <person name="Babu N.S."/>
            <person name="Beckwith C.J."/>
            <person name="Beseler K.G."/>
            <person name="Brison A."/>
            <person name="Carone J.V."/>
            <person name="Caskin T.P."/>
            <person name="Diamond M."/>
            <person name="Durham M.E."/>
            <person name="Foxe J.M."/>
            <person name="Go M."/>
            <person name="Henderson B.A."/>
            <person name="Jones I.B."/>
            <person name="McGettigan J.A."/>
            <person name="Micheletti S.J."/>
            <person name="Nasrallah M.E."/>
            <person name="Ortiz D."/>
            <person name="Piller C.R."/>
            <person name="Privatt S.R."/>
            <person name="Schneider S.L."/>
            <person name="Sharp S."/>
            <person name="Smith T.C."/>
            <person name="Stanton J.D."/>
            <person name="Ullery H.E."/>
            <person name="Wilson R.J."/>
            <person name="Serrano M.G."/>
            <person name="Buck G."/>
            <person name="Lee V."/>
            <person name="Wang Y."/>
            <person name="Carvalho R."/>
            <person name="Voegtly L."/>
            <person name="Shi R."/>
            <person name="Duckworth R."/>
            <person name="Johnson A."/>
            <person name="Loviza R."/>
            <person name="Walstead R."/>
            <person name="Shah Z."/>
            <person name="Kiflezghi M."/>
            <person name="Wade K."/>
            <person name="Ball S.L."/>
            <person name="Bradley K.W."/>
            <person name="Asai D.J."/>
            <person name="Bowman C.A."/>
            <person name="Russell D.A."/>
            <person name="Pope W.H."/>
            <person name="Jacobs-Sera D."/>
            <person name="Hendrix R.W."/>
            <person name="Hatfull G.F."/>
        </authorList>
    </citation>
    <scope>NUCLEOTIDE SEQUENCE [LARGE SCALE GENOMIC DNA]</scope>
    <source>
        <strain evidence="2 3">DSM 27648</strain>
    </source>
</reference>
<evidence type="ECO:0000313" key="2">
    <source>
        <dbReference type="EMBL" id="AKU96268.1"/>
    </source>
</evidence>
<dbReference type="KEGG" id="llu:AKJ09_02932"/>
<proteinExistence type="predicted"/>
<name>A0A0K1PRW6_9BACT</name>
<dbReference type="Proteomes" id="UP000064967">
    <property type="component" value="Chromosome"/>
</dbReference>
<gene>
    <name evidence="2" type="ORF">AKJ09_02932</name>
</gene>
<dbReference type="EMBL" id="CP012333">
    <property type="protein sequence ID" value="AKU96268.1"/>
    <property type="molecule type" value="Genomic_DNA"/>
</dbReference>
<dbReference type="AlphaFoldDB" id="A0A0K1PRW6"/>